<gene>
    <name evidence="1" type="ORF">F442_22677</name>
</gene>
<evidence type="ECO:0000313" key="2">
    <source>
        <dbReference type="Proteomes" id="UP000018948"/>
    </source>
</evidence>
<evidence type="ECO:0000313" key="1">
    <source>
        <dbReference type="EMBL" id="ETP28039.1"/>
    </source>
</evidence>
<dbReference type="AlphaFoldDB" id="W2Y1H4"/>
<dbReference type="EMBL" id="ANIY01005202">
    <property type="protein sequence ID" value="ETP28039.1"/>
    <property type="molecule type" value="Genomic_DNA"/>
</dbReference>
<reference evidence="1 2" key="1">
    <citation type="submission" date="2013-11" db="EMBL/GenBank/DDBJ databases">
        <title>The Genome Sequence of Phytophthora parasitica P10297.</title>
        <authorList>
            <consortium name="The Broad Institute Genomics Platform"/>
            <person name="Russ C."/>
            <person name="Tyler B."/>
            <person name="Panabieres F."/>
            <person name="Shan W."/>
            <person name="Tripathy S."/>
            <person name="Grunwald N."/>
            <person name="Machado M."/>
            <person name="Johnson C.S."/>
            <person name="Walker B."/>
            <person name="Young S.K."/>
            <person name="Zeng Q."/>
            <person name="Gargeya S."/>
            <person name="Fitzgerald M."/>
            <person name="Haas B."/>
            <person name="Abouelleil A."/>
            <person name="Allen A.W."/>
            <person name="Alvarado L."/>
            <person name="Arachchi H.M."/>
            <person name="Berlin A.M."/>
            <person name="Chapman S.B."/>
            <person name="Gainer-Dewar J."/>
            <person name="Goldberg J."/>
            <person name="Griggs A."/>
            <person name="Gujja S."/>
            <person name="Hansen M."/>
            <person name="Howarth C."/>
            <person name="Imamovic A."/>
            <person name="Ireland A."/>
            <person name="Larimer J."/>
            <person name="McCowan C."/>
            <person name="Murphy C."/>
            <person name="Pearson M."/>
            <person name="Poon T.W."/>
            <person name="Priest M."/>
            <person name="Roberts A."/>
            <person name="Saif S."/>
            <person name="Shea T."/>
            <person name="Sisk P."/>
            <person name="Sykes S."/>
            <person name="Wortman J."/>
            <person name="Nusbaum C."/>
            <person name="Birren B."/>
        </authorList>
    </citation>
    <scope>NUCLEOTIDE SEQUENCE [LARGE SCALE GENOMIC DNA]</scope>
    <source>
        <strain evidence="1 2">P10297</strain>
    </source>
</reference>
<organism evidence="1 2">
    <name type="scientific">Phytophthora nicotianae P10297</name>
    <dbReference type="NCBI Taxonomy" id="1317064"/>
    <lineage>
        <taxon>Eukaryota</taxon>
        <taxon>Sar</taxon>
        <taxon>Stramenopiles</taxon>
        <taxon>Oomycota</taxon>
        <taxon>Peronosporomycetes</taxon>
        <taxon>Peronosporales</taxon>
        <taxon>Peronosporaceae</taxon>
        <taxon>Phytophthora</taxon>
    </lineage>
</organism>
<name>W2Y1H4_PHYNI</name>
<protein>
    <submittedName>
        <fullName evidence="1">Uncharacterized protein</fullName>
    </submittedName>
</protein>
<sequence>MYALNARLHQHTLQQGVGATQMAKHLPVYSLMRRI</sequence>
<accession>W2Y1H4</accession>
<comment type="caution">
    <text evidence="1">The sequence shown here is derived from an EMBL/GenBank/DDBJ whole genome shotgun (WGS) entry which is preliminary data.</text>
</comment>
<proteinExistence type="predicted"/>
<dbReference type="Proteomes" id="UP000018948">
    <property type="component" value="Unassembled WGS sequence"/>
</dbReference>